<evidence type="ECO:0000313" key="2">
    <source>
        <dbReference type="EMBL" id="AKZ63980.1"/>
    </source>
</evidence>
<organism evidence="2 3">
    <name type="scientific">Herbaspirillum hiltneri N3</name>
    <dbReference type="NCBI Taxonomy" id="1262470"/>
    <lineage>
        <taxon>Bacteria</taxon>
        <taxon>Pseudomonadati</taxon>
        <taxon>Pseudomonadota</taxon>
        <taxon>Betaproteobacteria</taxon>
        <taxon>Burkholderiales</taxon>
        <taxon>Oxalobacteraceae</taxon>
        <taxon>Herbaspirillum</taxon>
    </lineage>
</organism>
<accession>A0ABM5V333</accession>
<evidence type="ECO:0000313" key="3">
    <source>
        <dbReference type="Proteomes" id="UP000063429"/>
    </source>
</evidence>
<dbReference type="Pfam" id="PF09836">
    <property type="entry name" value="DUF2063"/>
    <property type="match status" value="1"/>
</dbReference>
<dbReference type="InterPro" id="IPR018640">
    <property type="entry name" value="DUF2063"/>
</dbReference>
<feature type="domain" description="Putative DNA-binding" evidence="1">
    <location>
        <begin position="7"/>
        <end position="96"/>
    </location>
</feature>
<reference evidence="3" key="1">
    <citation type="journal article" date="2015" name="Genome Announc.">
        <title>Complete Genome Sequence of Herbaspirillum hiltneri N3 (DSM 17495), Isolated from Surface-Sterilized Wheat Roots.</title>
        <authorList>
            <person name="Guizelini D."/>
            <person name="Saizaki P.M."/>
            <person name="Coimbra N.A."/>
            <person name="Weiss V.A."/>
            <person name="Faoro H."/>
            <person name="Sfeir M.Z."/>
            <person name="Baura V.A."/>
            <person name="Monteiro R.A."/>
            <person name="Chubatsu L.S."/>
            <person name="Souza E.M."/>
            <person name="Cruz L.M."/>
            <person name="Pedrosa F.O."/>
            <person name="Raittz R.T."/>
            <person name="Marchaukoski J.N."/>
            <person name="Steffens M.B."/>
        </authorList>
    </citation>
    <scope>NUCLEOTIDE SEQUENCE [LARGE SCALE GENOMIC DNA]</scope>
    <source>
        <strain evidence="3">N3</strain>
    </source>
</reference>
<sequence length="262" mass="27671">MNGIGDFQRDFIRAIYGVGSGDAASSLSALTSQPGFKVYRNTVLKASVDALAANYPTIVRLVGDEWFRSAALIHACAEPPESVCLIEYGQGFAGFLDGFGPAADLPYLGDVARLDRCWTECHVAADEAALDSSMLAALSEADLLRSALHPRASVRWRWAPSQPAFSIWQANRAQRALAGQLDWSGEGALLSRIDGQVAWQAASRGMCVFLDACAAGDDLQSATGQAVAAEPELDVAHLLGTLISAQAFASPFSITSTTSATD</sequence>
<proteinExistence type="predicted"/>
<protein>
    <submittedName>
        <fullName evidence="2">Thioredoxin</fullName>
    </submittedName>
</protein>
<gene>
    <name evidence="2" type="ORF">F506_16115</name>
</gene>
<dbReference type="RefSeq" id="WP_053199062.1">
    <property type="nucleotide sequence ID" value="NZ_CP011409.1"/>
</dbReference>
<name>A0ABM5V333_9BURK</name>
<dbReference type="Proteomes" id="UP000063429">
    <property type="component" value="Chromosome"/>
</dbReference>
<dbReference type="EMBL" id="CP011409">
    <property type="protein sequence ID" value="AKZ63980.1"/>
    <property type="molecule type" value="Genomic_DNA"/>
</dbReference>
<evidence type="ECO:0000259" key="1">
    <source>
        <dbReference type="Pfam" id="PF09836"/>
    </source>
</evidence>
<keyword evidence="3" id="KW-1185">Reference proteome</keyword>